<evidence type="ECO:0000313" key="6">
    <source>
        <dbReference type="EMBL" id="GBH32991.1"/>
    </source>
</evidence>
<dbReference type="AlphaFoldDB" id="A0A401J8N4"/>
<reference evidence="6 7" key="1">
    <citation type="submission" date="2014-12" db="EMBL/GenBank/DDBJ databases">
        <title>Whole genome sequencing of Sphingobium xenophagum OW59.</title>
        <authorList>
            <person name="Ohta Y."/>
            <person name="Nishi S."/>
            <person name="Hatada Y."/>
        </authorList>
    </citation>
    <scope>NUCLEOTIDE SEQUENCE [LARGE SCALE GENOMIC DNA]</scope>
    <source>
        <strain evidence="6 7">OW59</strain>
    </source>
</reference>
<feature type="transmembrane region" description="Helical" evidence="4">
    <location>
        <begin position="168"/>
        <end position="187"/>
    </location>
</feature>
<feature type="transmembrane region" description="Helical" evidence="4">
    <location>
        <begin position="41"/>
        <end position="66"/>
    </location>
</feature>
<evidence type="ECO:0000256" key="4">
    <source>
        <dbReference type="SAM" id="Phobius"/>
    </source>
</evidence>
<dbReference type="Gene3D" id="1.20.1250.20">
    <property type="entry name" value="MFS general substrate transporter like domains"/>
    <property type="match status" value="1"/>
</dbReference>
<proteinExistence type="predicted"/>
<keyword evidence="3 4" id="KW-0472">Membrane</keyword>
<comment type="caution">
    <text evidence="6">The sequence shown here is derived from an EMBL/GenBank/DDBJ whole genome shotgun (WGS) entry which is preliminary data.</text>
</comment>
<feature type="transmembrane region" description="Helical" evidence="4">
    <location>
        <begin position="252"/>
        <end position="276"/>
    </location>
</feature>
<dbReference type="InterPro" id="IPR011701">
    <property type="entry name" value="MFS"/>
</dbReference>
<evidence type="ECO:0000256" key="1">
    <source>
        <dbReference type="ARBA" id="ARBA00022692"/>
    </source>
</evidence>
<organism evidence="6 7">
    <name type="scientific">Sphingobium xenophagum</name>
    <dbReference type="NCBI Taxonomy" id="121428"/>
    <lineage>
        <taxon>Bacteria</taxon>
        <taxon>Pseudomonadati</taxon>
        <taxon>Pseudomonadota</taxon>
        <taxon>Alphaproteobacteria</taxon>
        <taxon>Sphingomonadales</taxon>
        <taxon>Sphingomonadaceae</taxon>
        <taxon>Sphingobium</taxon>
    </lineage>
</organism>
<dbReference type="PANTHER" id="PTHR11360">
    <property type="entry name" value="MONOCARBOXYLATE TRANSPORTER"/>
    <property type="match status" value="1"/>
</dbReference>
<feature type="transmembrane region" description="Helical" evidence="4">
    <location>
        <begin position="283"/>
        <end position="302"/>
    </location>
</feature>
<dbReference type="InterPro" id="IPR050327">
    <property type="entry name" value="Proton-linked_MCT"/>
</dbReference>
<dbReference type="EMBL" id="BBQY01000058">
    <property type="protein sequence ID" value="GBH32991.1"/>
    <property type="molecule type" value="Genomic_DNA"/>
</dbReference>
<name>A0A401J8N4_SPHXE</name>
<feature type="transmembrane region" description="Helical" evidence="4">
    <location>
        <begin position="78"/>
        <end position="96"/>
    </location>
</feature>
<dbReference type="Pfam" id="PF07690">
    <property type="entry name" value="MFS_1"/>
    <property type="match status" value="1"/>
</dbReference>
<sequence length="399" mass="43404">MLTFLRANFRWLACGFLLTLFSSFGQTFFIGLSGSEIRRTFHLSGGAFGGLYMLATLGSALTLPWLGRLLDIMPAWRVALFVLPALAASCLIFPFMPNVVGLAIGLYLLRLFGQGMMTETAYTVVGRWFSANRGRAISLIVPGHQTGEAVLPLAFVLISSWLGWQGAWVLAAATILLVAFPLIVFLLRIERVPQSEVVSADIPAVRDWTQAEVVRDPTFWLLLAGVLAPPFIGTTIFFHQGYLIDLRGYDRLAFAAAFPVMAVTTVIFGLVCGALIDRYSAVRILPFFLFPLFIAILVAALVTPVWGIYLFMLLFGVSYGFTSTLLGALWPEIYGTAHLGGIRAITVSGMVLATAVGPGLTGTLIDAGVALPTQLLWMAGWCVIASGVLFFVSHQLRRR</sequence>
<keyword evidence="2 4" id="KW-1133">Transmembrane helix</keyword>
<dbReference type="Proteomes" id="UP000290975">
    <property type="component" value="Unassembled WGS sequence"/>
</dbReference>
<dbReference type="RefSeq" id="WP_022684502.1">
    <property type="nucleotide sequence ID" value="NZ_BBQY01000058.1"/>
</dbReference>
<dbReference type="InterPro" id="IPR020846">
    <property type="entry name" value="MFS_dom"/>
</dbReference>
<dbReference type="SUPFAM" id="SSF103473">
    <property type="entry name" value="MFS general substrate transporter"/>
    <property type="match status" value="1"/>
</dbReference>
<feature type="transmembrane region" description="Helical" evidence="4">
    <location>
        <begin position="371"/>
        <end position="392"/>
    </location>
</feature>
<evidence type="ECO:0000256" key="3">
    <source>
        <dbReference type="ARBA" id="ARBA00023136"/>
    </source>
</evidence>
<feature type="transmembrane region" description="Helical" evidence="4">
    <location>
        <begin position="342"/>
        <end position="365"/>
    </location>
</feature>
<keyword evidence="1 4" id="KW-0812">Transmembrane</keyword>
<evidence type="ECO:0000313" key="7">
    <source>
        <dbReference type="Proteomes" id="UP000290975"/>
    </source>
</evidence>
<dbReference type="InterPro" id="IPR036259">
    <property type="entry name" value="MFS_trans_sf"/>
</dbReference>
<keyword evidence="7" id="KW-1185">Reference proteome</keyword>
<evidence type="ECO:0000259" key="5">
    <source>
        <dbReference type="PROSITE" id="PS50850"/>
    </source>
</evidence>
<dbReference type="GO" id="GO:0022857">
    <property type="term" value="F:transmembrane transporter activity"/>
    <property type="evidence" value="ECO:0007669"/>
    <property type="project" value="InterPro"/>
</dbReference>
<feature type="transmembrane region" description="Helical" evidence="4">
    <location>
        <begin position="308"/>
        <end position="330"/>
    </location>
</feature>
<gene>
    <name evidence="6" type="ORF">MBESOW_P4399</name>
</gene>
<dbReference type="PANTHER" id="PTHR11360:SF308">
    <property type="entry name" value="BLL3089 PROTEIN"/>
    <property type="match status" value="1"/>
</dbReference>
<feature type="domain" description="Major facilitator superfamily (MFS) profile" evidence="5">
    <location>
        <begin position="3"/>
        <end position="397"/>
    </location>
</feature>
<dbReference type="PROSITE" id="PS50850">
    <property type="entry name" value="MFS"/>
    <property type="match status" value="1"/>
</dbReference>
<feature type="transmembrane region" description="Helical" evidence="4">
    <location>
        <begin position="219"/>
        <end position="240"/>
    </location>
</feature>
<evidence type="ECO:0000256" key="2">
    <source>
        <dbReference type="ARBA" id="ARBA00022989"/>
    </source>
</evidence>
<protein>
    <recommendedName>
        <fullName evidence="5">Major facilitator superfamily (MFS) profile domain-containing protein</fullName>
    </recommendedName>
</protein>
<accession>A0A401J8N4</accession>